<feature type="compositionally biased region" description="Acidic residues" evidence="1">
    <location>
        <begin position="40"/>
        <end position="49"/>
    </location>
</feature>
<reference evidence="2 3" key="1">
    <citation type="submission" date="2021-04" db="EMBL/GenBank/DDBJ databases">
        <authorList>
            <person name="Bliznina A."/>
        </authorList>
    </citation>
    <scope>NUCLEOTIDE SEQUENCE [LARGE SCALE GENOMIC DNA]</scope>
</reference>
<protein>
    <submittedName>
        <fullName evidence="2">Oidioi.mRNA.OKI2018_I69.chr2.g7844.t1.cds</fullName>
    </submittedName>
</protein>
<organism evidence="2 3">
    <name type="scientific">Oikopleura dioica</name>
    <name type="common">Tunicate</name>
    <dbReference type="NCBI Taxonomy" id="34765"/>
    <lineage>
        <taxon>Eukaryota</taxon>
        <taxon>Metazoa</taxon>
        <taxon>Chordata</taxon>
        <taxon>Tunicata</taxon>
        <taxon>Appendicularia</taxon>
        <taxon>Copelata</taxon>
        <taxon>Oikopleuridae</taxon>
        <taxon>Oikopleura</taxon>
    </lineage>
</organism>
<accession>A0ABN7T8I5</accession>
<feature type="compositionally biased region" description="Basic and acidic residues" evidence="1">
    <location>
        <begin position="77"/>
        <end position="104"/>
    </location>
</feature>
<evidence type="ECO:0000313" key="3">
    <source>
        <dbReference type="Proteomes" id="UP001158576"/>
    </source>
</evidence>
<evidence type="ECO:0000256" key="1">
    <source>
        <dbReference type="SAM" id="MobiDB-lite"/>
    </source>
</evidence>
<gene>
    <name evidence="2" type="ORF">OKIOD_LOCUS16609</name>
</gene>
<keyword evidence="3" id="KW-1185">Reference proteome</keyword>
<dbReference type="EMBL" id="OU015567">
    <property type="protein sequence ID" value="CAG5113754.1"/>
    <property type="molecule type" value="Genomic_DNA"/>
</dbReference>
<feature type="compositionally biased region" description="Polar residues" evidence="1">
    <location>
        <begin position="59"/>
        <end position="75"/>
    </location>
</feature>
<sequence>MIEEEVADFKEKLERLKNLPNPNPTFKPRPLNQPKKNDLSDEEDEDVQENDPVNEGLENFQNLYNVNPTSESSPHNHIKESHCAEESDEPERPPTKPARHDELFGKAFSFSK</sequence>
<proteinExistence type="predicted"/>
<name>A0ABN7T8I5_OIKDI</name>
<evidence type="ECO:0000313" key="2">
    <source>
        <dbReference type="EMBL" id="CAG5113754.1"/>
    </source>
</evidence>
<dbReference type="Proteomes" id="UP001158576">
    <property type="component" value="Chromosome 2"/>
</dbReference>
<feature type="region of interest" description="Disordered" evidence="1">
    <location>
        <begin position="14"/>
        <end position="112"/>
    </location>
</feature>